<feature type="region of interest" description="Disordered" evidence="1">
    <location>
        <begin position="1"/>
        <end position="63"/>
    </location>
</feature>
<gene>
    <name evidence="3" type="primary">LOC130494568</name>
</gene>
<dbReference type="Proteomes" id="UP000504610">
    <property type="component" value="Chromosome 3"/>
</dbReference>
<dbReference type="RefSeq" id="XP_018474651.2">
    <property type="nucleotide sequence ID" value="XM_018619149.2"/>
</dbReference>
<evidence type="ECO:0000256" key="1">
    <source>
        <dbReference type="SAM" id="MobiDB-lite"/>
    </source>
</evidence>
<dbReference type="PANTHER" id="PTHR33401">
    <property type="entry name" value="LIGHT-HARVESTING COMPLEX-LIKE PROTEIN OHP2, CHLOROPLASTIC"/>
    <property type="match status" value="1"/>
</dbReference>
<dbReference type="KEGG" id="rsz:130494568"/>
<proteinExistence type="predicted"/>
<dbReference type="AlphaFoldDB" id="A0A6J0MSX5"/>
<protein>
    <submittedName>
        <fullName evidence="3">Uncharacterized protein LOC130494568 isoform X1</fullName>
    </submittedName>
</protein>
<reference evidence="2" key="1">
    <citation type="journal article" date="2019" name="Database">
        <title>The radish genome database (RadishGD): an integrated information resource for radish genomics.</title>
        <authorList>
            <person name="Yu H.J."/>
            <person name="Baek S."/>
            <person name="Lee Y.J."/>
            <person name="Cho A."/>
            <person name="Mun J.H."/>
        </authorList>
    </citation>
    <scope>NUCLEOTIDE SEQUENCE [LARGE SCALE GENOMIC DNA]</scope>
    <source>
        <strain evidence="2">cv. WK10039</strain>
    </source>
</reference>
<name>A0A6J0MSX5_RAPSA</name>
<evidence type="ECO:0000313" key="3">
    <source>
        <dbReference type="RefSeq" id="XP_018474651.2"/>
    </source>
</evidence>
<dbReference type="OrthoDB" id="773814at2759"/>
<accession>A0A6J0MSX5</accession>
<dbReference type="GeneID" id="130494568"/>
<reference evidence="3" key="2">
    <citation type="submission" date="2025-08" db="UniProtKB">
        <authorList>
            <consortium name="RefSeq"/>
        </authorList>
    </citation>
    <scope>IDENTIFICATION</scope>
    <source>
        <tissue evidence="3">Leaf</tissue>
    </source>
</reference>
<feature type="compositionally biased region" description="Basic and acidic residues" evidence="1">
    <location>
        <begin position="1"/>
        <end position="18"/>
    </location>
</feature>
<dbReference type="PANTHER" id="PTHR33401:SF2">
    <property type="entry name" value="OS03G0138400 PROTEIN"/>
    <property type="match status" value="1"/>
</dbReference>
<keyword evidence="2" id="KW-1185">Reference proteome</keyword>
<feature type="compositionally biased region" description="Acidic residues" evidence="1">
    <location>
        <begin position="29"/>
        <end position="44"/>
    </location>
</feature>
<evidence type="ECO:0000313" key="2">
    <source>
        <dbReference type="Proteomes" id="UP000504610"/>
    </source>
</evidence>
<organism evidence="2 3">
    <name type="scientific">Raphanus sativus</name>
    <name type="common">Radish</name>
    <name type="synonym">Raphanus raphanistrum var. sativus</name>
    <dbReference type="NCBI Taxonomy" id="3726"/>
    <lineage>
        <taxon>Eukaryota</taxon>
        <taxon>Viridiplantae</taxon>
        <taxon>Streptophyta</taxon>
        <taxon>Embryophyta</taxon>
        <taxon>Tracheophyta</taxon>
        <taxon>Spermatophyta</taxon>
        <taxon>Magnoliopsida</taxon>
        <taxon>eudicotyledons</taxon>
        <taxon>Gunneridae</taxon>
        <taxon>Pentapetalae</taxon>
        <taxon>rosids</taxon>
        <taxon>malvids</taxon>
        <taxon>Brassicales</taxon>
        <taxon>Brassicaceae</taxon>
        <taxon>Brassiceae</taxon>
        <taxon>Raphanus</taxon>
    </lineage>
</organism>
<sequence length="150" mass="16889">METSRGEAKEANGCENHKGTVVSLKSSEVEDQVCEEEEEEEESESQCLLPPPRKGGMMSTSSDKIKRTVQWTDNKGDNLTEVLVYEPSNQLCADKRVDITQSRKFQILCSGLVTSNQVQTWDVRSVPICHILVTGVREYIWGIDYCCIVQ</sequence>